<evidence type="ECO:0000313" key="2">
    <source>
        <dbReference type="EMBL" id="EER38614.1"/>
    </source>
</evidence>
<protein>
    <submittedName>
        <fullName evidence="2">Uncharacterized protein</fullName>
    </submittedName>
</protein>
<evidence type="ECO:0000256" key="1">
    <source>
        <dbReference type="SAM" id="MobiDB-lite"/>
    </source>
</evidence>
<organism evidence="2 3">
    <name type="scientific">Ajellomyces capsulatus (strain H143)</name>
    <name type="common">Darling's disease fungus</name>
    <name type="synonym">Histoplasma capsulatum</name>
    <dbReference type="NCBI Taxonomy" id="544712"/>
    <lineage>
        <taxon>Eukaryota</taxon>
        <taxon>Fungi</taxon>
        <taxon>Dikarya</taxon>
        <taxon>Ascomycota</taxon>
        <taxon>Pezizomycotina</taxon>
        <taxon>Eurotiomycetes</taxon>
        <taxon>Eurotiomycetidae</taxon>
        <taxon>Onygenales</taxon>
        <taxon>Ajellomycetaceae</taxon>
        <taxon>Histoplasma</taxon>
    </lineage>
</organism>
<dbReference type="OMA" id="NRVGQRT"/>
<dbReference type="OrthoDB" id="10272386at2759"/>
<name>C6HN17_AJECH</name>
<dbReference type="AlphaFoldDB" id="C6HN17"/>
<reference evidence="3" key="1">
    <citation type="submission" date="2009-05" db="EMBL/GenBank/DDBJ databases">
        <title>The genome sequence of Ajellomyces capsulatus strain H143.</title>
        <authorList>
            <person name="Champion M."/>
            <person name="Cuomo C.A."/>
            <person name="Ma L.-J."/>
            <person name="Henn M.R."/>
            <person name="Sil A."/>
            <person name="Goldman B."/>
            <person name="Young S.K."/>
            <person name="Kodira C.D."/>
            <person name="Zeng Q."/>
            <person name="Koehrsen M."/>
            <person name="Alvarado L."/>
            <person name="Berlin A.M."/>
            <person name="Borenstein D."/>
            <person name="Chen Z."/>
            <person name="Engels R."/>
            <person name="Freedman E."/>
            <person name="Gellesch M."/>
            <person name="Goldberg J."/>
            <person name="Griggs A."/>
            <person name="Gujja S."/>
            <person name="Heiman D.I."/>
            <person name="Hepburn T.A."/>
            <person name="Howarth C."/>
            <person name="Jen D."/>
            <person name="Larson L."/>
            <person name="Lewis B."/>
            <person name="Mehta T."/>
            <person name="Park D."/>
            <person name="Pearson M."/>
            <person name="Roberts A."/>
            <person name="Saif S."/>
            <person name="Shea T.D."/>
            <person name="Shenoy N."/>
            <person name="Sisk P."/>
            <person name="Stolte C."/>
            <person name="Sykes S."/>
            <person name="Walk T."/>
            <person name="White J."/>
            <person name="Yandava C."/>
            <person name="Klein B."/>
            <person name="McEwen J.G."/>
            <person name="Puccia R."/>
            <person name="Goldman G.H."/>
            <person name="Felipe M.S."/>
            <person name="Nino-Vega G."/>
            <person name="San-Blas G."/>
            <person name="Taylor J.W."/>
            <person name="Mendoza L."/>
            <person name="Galagan J.E."/>
            <person name="Nusbaum C."/>
            <person name="Birren B.W."/>
        </authorList>
    </citation>
    <scope>NUCLEOTIDE SEQUENCE [LARGE SCALE GENOMIC DNA]</scope>
    <source>
        <strain evidence="3">H143</strain>
    </source>
</reference>
<dbReference type="EMBL" id="GG692431">
    <property type="protein sequence ID" value="EER38614.1"/>
    <property type="molecule type" value="Genomic_DNA"/>
</dbReference>
<accession>C6HN17</accession>
<dbReference type="HOGENOM" id="CLU_1570190_0_0_1"/>
<gene>
    <name evidence="2" type="ORF">HCDG_07483</name>
</gene>
<sequence length="172" mass="19317">MKGRECTIVITGAAVGPEAVSKGNLGLPEATKPTSTGVSSLEELSYRTKVAAGETAEYGSLVNWGAMNQIWKLSTDNRGGQGTFEDRSMQNRPAGQEDECKRVVGESEQKTGFELRRLREPEMQMAGPVWYTYPVIKRIPRSWRDDCILRVISNRHFDIRRGKFDDQCPRYG</sequence>
<dbReference type="VEuPathDB" id="FungiDB:HCDG_07483"/>
<feature type="region of interest" description="Disordered" evidence="1">
    <location>
        <begin position="78"/>
        <end position="105"/>
    </location>
</feature>
<proteinExistence type="predicted"/>
<evidence type="ECO:0000313" key="3">
    <source>
        <dbReference type="Proteomes" id="UP000002624"/>
    </source>
</evidence>
<dbReference type="Proteomes" id="UP000002624">
    <property type="component" value="Unassembled WGS sequence"/>
</dbReference>